<dbReference type="OrthoDB" id="665122at2"/>
<feature type="transmembrane region" description="Helical" evidence="5">
    <location>
        <begin position="380"/>
        <end position="399"/>
    </location>
</feature>
<feature type="transmembrane region" description="Helical" evidence="5">
    <location>
        <begin position="350"/>
        <end position="374"/>
    </location>
</feature>
<dbReference type="AlphaFoldDB" id="A0A2W7TNG0"/>
<evidence type="ECO:0000256" key="3">
    <source>
        <dbReference type="ARBA" id="ARBA00022989"/>
    </source>
</evidence>
<dbReference type="InterPro" id="IPR051533">
    <property type="entry name" value="WaaL-like"/>
</dbReference>
<dbReference type="Proteomes" id="UP000249720">
    <property type="component" value="Unassembled WGS sequence"/>
</dbReference>
<feature type="transmembrane region" description="Helical" evidence="5">
    <location>
        <begin position="81"/>
        <end position="98"/>
    </location>
</feature>
<evidence type="ECO:0000313" key="7">
    <source>
        <dbReference type="EMBL" id="PZX64702.1"/>
    </source>
</evidence>
<feature type="transmembrane region" description="Helical" evidence="5">
    <location>
        <begin position="31"/>
        <end position="46"/>
    </location>
</feature>
<feature type="transmembrane region" description="Helical" evidence="5">
    <location>
        <begin position="218"/>
        <end position="247"/>
    </location>
</feature>
<keyword evidence="8" id="KW-1185">Reference proteome</keyword>
<dbReference type="InterPro" id="IPR007016">
    <property type="entry name" value="O-antigen_ligase-rel_domated"/>
</dbReference>
<feature type="transmembrane region" description="Helical" evidence="5">
    <location>
        <begin position="144"/>
        <end position="166"/>
    </location>
</feature>
<dbReference type="EMBL" id="QKZV01000002">
    <property type="protein sequence ID" value="PZX64702.1"/>
    <property type="molecule type" value="Genomic_DNA"/>
</dbReference>
<evidence type="ECO:0000256" key="2">
    <source>
        <dbReference type="ARBA" id="ARBA00022692"/>
    </source>
</evidence>
<keyword evidence="7" id="KW-0436">Ligase</keyword>
<evidence type="ECO:0000256" key="5">
    <source>
        <dbReference type="SAM" id="Phobius"/>
    </source>
</evidence>
<keyword evidence="2 5" id="KW-0812">Transmembrane</keyword>
<evidence type="ECO:0000313" key="8">
    <source>
        <dbReference type="Proteomes" id="UP000249720"/>
    </source>
</evidence>
<dbReference type="GO" id="GO:0016020">
    <property type="term" value="C:membrane"/>
    <property type="evidence" value="ECO:0007669"/>
    <property type="project" value="UniProtKB-SubCell"/>
</dbReference>
<evidence type="ECO:0000256" key="1">
    <source>
        <dbReference type="ARBA" id="ARBA00004141"/>
    </source>
</evidence>
<feature type="transmembrane region" description="Helical" evidence="5">
    <location>
        <begin position="406"/>
        <end position="423"/>
    </location>
</feature>
<name>A0A2W7TNG0_9BACT</name>
<sequence length="436" mass="49544">MGSKIFIILFMLTVASFFALMLFTTGDKNKAYVQFILLAFPFLAIDTHYGDLFFSDFDVVTLSFLFGFYSPKKVNLKNGKVYLITFIFLVIIIIVGLYKAESLTSSTTTYCIEYICLFLFAKISVDEIVADPTFFYKIVQCLKIVFLFSLAFLLGQFVLGVGFSLAKVQNPNVLSEGTRYTSFFQDPQKYAQYLAAMSFIFLIKDPTTQKVSTLNYALFLSALVAILFTGGRGGLGGWAAGMFLVILFGKSSYRYAIIVVGILAYIVIDNFKDNIAMFKRTSVDDTYAFRFAIWVDAFKIFLDHKYFGIGLGNYTNYVSVHNPDQFWLVDNEITYYDHPESGYLKFLTELGATGFISIFFMIIFPMAQAFFLFVKNKDSTIILLIAGVIAWMIGFYTVYSFSDVRMTIFIITFLVMLATSYKWSNYNIEKNAATIL</sequence>
<keyword evidence="3 5" id="KW-1133">Transmembrane helix</keyword>
<dbReference type="PANTHER" id="PTHR37422:SF23">
    <property type="entry name" value="TEICHURONIC ACID BIOSYNTHESIS PROTEIN TUAE"/>
    <property type="match status" value="1"/>
</dbReference>
<keyword evidence="4 5" id="KW-0472">Membrane</keyword>
<feature type="domain" description="O-antigen ligase-related" evidence="6">
    <location>
        <begin position="218"/>
        <end position="358"/>
    </location>
</feature>
<comment type="subcellular location">
    <subcellularLocation>
        <location evidence="1">Membrane</location>
        <topology evidence="1">Multi-pass membrane protein</topology>
    </subcellularLocation>
</comment>
<comment type="caution">
    <text evidence="7">The sequence shown here is derived from an EMBL/GenBank/DDBJ whole genome shotgun (WGS) entry which is preliminary data.</text>
</comment>
<organism evidence="7 8">
    <name type="scientific">Hydrotalea sandarakina</name>
    <dbReference type="NCBI Taxonomy" id="1004304"/>
    <lineage>
        <taxon>Bacteria</taxon>
        <taxon>Pseudomonadati</taxon>
        <taxon>Bacteroidota</taxon>
        <taxon>Chitinophagia</taxon>
        <taxon>Chitinophagales</taxon>
        <taxon>Chitinophagaceae</taxon>
        <taxon>Hydrotalea</taxon>
    </lineage>
</organism>
<dbReference type="GO" id="GO:0016874">
    <property type="term" value="F:ligase activity"/>
    <property type="evidence" value="ECO:0007669"/>
    <property type="project" value="UniProtKB-KW"/>
</dbReference>
<proteinExistence type="predicted"/>
<feature type="transmembrane region" description="Helical" evidence="5">
    <location>
        <begin position="253"/>
        <end position="271"/>
    </location>
</feature>
<evidence type="ECO:0000256" key="4">
    <source>
        <dbReference type="ARBA" id="ARBA00023136"/>
    </source>
</evidence>
<reference evidence="7 8" key="1">
    <citation type="submission" date="2018-06" db="EMBL/GenBank/DDBJ databases">
        <title>Genomic Encyclopedia of Archaeal and Bacterial Type Strains, Phase II (KMG-II): from individual species to whole genera.</title>
        <authorList>
            <person name="Goeker M."/>
        </authorList>
    </citation>
    <scope>NUCLEOTIDE SEQUENCE [LARGE SCALE GENOMIC DNA]</scope>
    <source>
        <strain evidence="7 8">DSM 23241</strain>
    </source>
</reference>
<feature type="transmembrane region" description="Helical" evidence="5">
    <location>
        <begin position="6"/>
        <end position="24"/>
    </location>
</feature>
<dbReference type="PANTHER" id="PTHR37422">
    <property type="entry name" value="TEICHURONIC ACID BIOSYNTHESIS PROTEIN TUAE"/>
    <property type="match status" value="1"/>
</dbReference>
<gene>
    <name evidence="7" type="ORF">LX80_00902</name>
</gene>
<accession>A0A2W7TNG0</accession>
<dbReference type="Pfam" id="PF04932">
    <property type="entry name" value="Wzy_C"/>
    <property type="match status" value="1"/>
</dbReference>
<protein>
    <submittedName>
        <fullName evidence="7">O-antigen ligase</fullName>
    </submittedName>
</protein>
<evidence type="ECO:0000259" key="6">
    <source>
        <dbReference type="Pfam" id="PF04932"/>
    </source>
</evidence>